<keyword evidence="3" id="KW-1185">Reference proteome</keyword>
<comment type="caution">
    <text evidence="2">The sequence shown here is derived from an EMBL/GenBank/DDBJ whole genome shotgun (WGS) entry which is preliminary data.</text>
</comment>
<evidence type="ECO:0000313" key="3">
    <source>
        <dbReference type="Proteomes" id="UP000615989"/>
    </source>
</evidence>
<name>A0ABX1PN35_9RHOO</name>
<accession>A0ABX1PN35</accession>
<feature type="compositionally biased region" description="Basic and acidic residues" evidence="1">
    <location>
        <begin position="27"/>
        <end position="48"/>
    </location>
</feature>
<evidence type="ECO:0000313" key="2">
    <source>
        <dbReference type="EMBL" id="NMG25993.1"/>
    </source>
</evidence>
<evidence type="ECO:0000256" key="1">
    <source>
        <dbReference type="SAM" id="MobiDB-lite"/>
    </source>
</evidence>
<gene>
    <name evidence="2" type="ORF">GO606_14960</name>
</gene>
<feature type="region of interest" description="Disordered" evidence="1">
    <location>
        <begin position="26"/>
        <end position="48"/>
    </location>
</feature>
<dbReference type="Proteomes" id="UP000615989">
    <property type="component" value="Unassembled WGS sequence"/>
</dbReference>
<organism evidence="2 3">
    <name type="scientific">Aromatoleum anaerobium</name>
    <dbReference type="NCBI Taxonomy" id="182180"/>
    <lineage>
        <taxon>Bacteria</taxon>
        <taxon>Pseudomonadati</taxon>
        <taxon>Pseudomonadota</taxon>
        <taxon>Betaproteobacteria</taxon>
        <taxon>Rhodocyclales</taxon>
        <taxon>Rhodocyclaceae</taxon>
        <taxon>Aromatoleum</taxon>
    </lineage>
</organism>
<protein>
    <submittedName>
        <fullName evidence="2">Uncharacterized protein</fullName>
    </submittedName>
</protein>
<proteinExistence type="predicted"/>
<dbReference type="RefSeq" id="WP_169119334.1">
    <property type="nucleotide sequence ID" value="NZ_WTVG02000040.1"/>
</dbReference>
<reference evidence="2" key="1">
    <citation type="submission" date="2019-12" db="EMBL/GenBank/DDBJ databases">
        <title>Comparative genomics gives insights into the taxonomy of the Azoarcus-Aromatoleum group and reveals separate origins of nif in the plant-associated Azoarcus and non-plant-associated Aromatoleum sub-groups.</title>
        <authorList>
            <person name="Lafos M."/>
            <person name="Maluk M."/>
            <person name="Batista M."/>
            <person name="Junghare M."/>
            <person name="Carmona M."/>
            <person name="Faoro H."/>
            <person name="Cruz L.M."/>
            <person name="Battistoni F."/>
            <person name="De Souza E."/>
            <person name="Pedrosa F."/>
            <person name="Chen W.-M."/>
            <person name="Poole P.S."/>
            <person name="Dixon R.A."/>
            <person name="James E.K."/>
        </authorList>
    </citation>
    <scope>NUCLEOTIDE SEQUENCE</scope>
    <source>
        <strain evidence="2">LuFRes1</strain>
    </source>
</reference>
<dbReference type="EMBL" id="WTVG01000050">
    <property type="protein sequence ID" value="NMG25993.1"/>
    <property type="molecule type" value="Genomic_DNA"/>
</dbReference>
<sequence length="48" mass="5170">MLLVGVPVLSLIGSWLALRAVAQRGARRGESGTEHKAITRAEANERLD</sequence>